<keyword evidence="3" id="KW-0315">Glutamine amidotransferase</keyword>
<dbReference type="PROSITE" id="PS51276">
    <property type="entry name" value="PEPTIDASE_C56_PFPI"/>
    <property type="match status" value="1"/>
</dbReference>
<keyword evidence="4" id="KW-1185">Reference proteome</keyword>
<dbReference type="EMBL" id="VUMG01000003">
    <property type="protein sequence ID" value="MSS46376.1"/>
    <property type="molecule type" value="Genomic_DNA"/>
</dbReference>
<evidence type="ECO:0000259" key="2">
    <source>
        <dbReference type="Pfam" id="PF01965"/>
    </source>
</evidence>
<dbReference type="InterPro" id="IPR029062">
    <property type="entry name" value="Class_I_gatase-like"/>
</dbReference>
<sequence length="178" mass="18782">MARALIAVTDFGVEEAELVDPLNALKTAGIDVTVASNSGESIQTVTGDKNWASTVSADSKLADANASDYDLLVIPGGTVNADTLRIDDDARRLVKEFAAAGKPIGAICHGPWVLIDAGVAKGKTLTSYISIRPDLENAGATWVDKELFRCPGNGWVLLTSRNPDDLPVFTKALVDEIS</sequence>
<evidence type="ECO:0000256" key="1">
    <source>
        <dbReference type="ARBA" id="ARBA00008542"/>
    </source>
</evidence>
<gene>
    <name evidence="3" type="ORF">FYJ43_10190</name>
</gene>
<protein>
    <submittedName>
        <fullName evidence="3">Type 1 glutamine amidotransferase</fullName>
    </submittedName>
</protein>
<evidence type="ECO:0000313" key="4">
    <source>
        <dbReference type="Proteomes" id="UP000466104"/>
    </source>
</evidence>
<comment type="caution">
    <text evidence="3">The sequence shown here is derived from an EMBL/GenBank/DDBJ whole genome shotgun (WGS) entry which is preliminary data.</text>
</comment>
<dbReference type="Pfam" id="PF01965">
    <property type="entry name" value="DJ-1_PfpI"/>
    <property type="match status" value="1"/>
</dbReference>
<reference evidence="3 4" key="1">
    <citation type="submission" date="2019-08" db="EMBL/GenBank/DDBJ databases">
        <title>In-depth cultivation of the pig gut microbiome towards novel bacterial diversity and tailored functional studies.</title>
        <authorList>
            <person name="Wylensek D."/>
            <person name="Hitch T.C.A."/>
            <person name="Clavel T."/>
        </authorList>
    </citation>
    <scope>NUCLEOTIDE SEQUENCE [LARGE SCALE GENOMIC DNA]</scope>
    <source>
        <strain evidence="3 4">WCA-380-WT-3A</strain>
    </source>
</reference>
<organism evidence="3 4">
    <name type="scientific">Cutibacterium porci</name>
    <dbReference type="NCBI Taxonomy" id="2605781"/>
    <lineage>
        <taxon>Bacteria</taxon>
        <taxon>Bacillati</taxon>
        <taxon>Actinomycetota</taxon>
        <taxon>Actinomycetes</taxon>
        <taxon>Propionibacteriales</taxon>
        <taxon>Propionibacteriaceae</taxon>
        <taxon>Cutibacterium</taxon>
    </lineage>
</organism>
<feature type="domain" description="DJ-1/PfpI" evidence="2">
    <location>
        <begin position="3"/>
        <end position="175"/>
    </location>
</feature>
<dbReference type="InterPro" id="IPR002818">
    <property type="entry name" value="DJ-1/PfpI"/>
</dbReference>
<dbReference type="GO" id="GO:0016740">
    <property type="term" value="F:transferase activity"/>
    <property type="evidence" value="ECO:0007669"/>
    <property type="project" value="UniProtKB-KW"/>
</dbReference>
<dbReference type="PANTHER" id="PTHR42733">
    <property type="entry name" value="DJ-1 PROTEIN"/>
    <property type="match status" value="1"/>
</dbReference>
<dbReference type="CDD" id="cd03134">
    <property type="entry name" value="GATase1_PfpI_like"/>
    <property type="match status" value="1"/>
</dbReference>
<dbReference type="InterPro" id="IPR006286">
    <property type="entry name" value="C56_PfpI-like"/>
</dbReference>
<accession>A0A7K0J8V2</accession>
<dbReference type="Gene3D" id="3.40.50.880">
    <property type="match status" value="1"/>
</dbReference>
<dbReference type="Proteomes" id="UP000466104">
    <property type="component" value="Unassembled WGS sequence"/>
</dbReference>
<dbReference type="NCBIfam" id="TIGR01382">
    <property type="entry name" value="PfpI"/>
    <property type="match status" value="1"/>
</dbReference>
<name>A0A7K0J8V2_9ACTN</name>
<comment type="similarity">
    <text evidence="1">Belongs to the peptidase C56 family.</text>
</comment>
<proteinExistence type="inferred from homology"/>
<dbReference type="SUPFAM" id="SSF52317">
    <property type="entry name" value="Class I glutamine amidotransferase-like"/>
    <property type="match status" value="1"/>
</dbReference>
<evidence type="ECO:0000313" key="3">
    <source>
        <dbReference type="EMBL" id="MSS46376.1"/>
    </source>
</evidence>
<dbReference type="PANTHER" id="PTHR42733:SF12">
    <property type="entry name" value="PROTEINASE"/>
    <property type="match status" value="1"/>
</dbReference>
<keyword evidence="3" id="KW-0808">Transferase</keyword>
<dbReference type="AlphaFoldDB" id="A0A7K0J8V2"/>
<dbReference type="RefSeq" id="WP_154564312.1">
    <property type="nucleotide sequence ID" value="NZ_VUMG01000003.1"/>
</dbReference>